<evidence type="ECO:0000256" key="6">
    <source>
        <dbReference type="ARBA" id="ARBA00023186"/>
    </source>
</evidence>
<comment type="similarity">
    <text evidence="3 10">Belongs to the FKBP-type PPIase family.</text>
</comment>
<sequence length="155" mass="16580">MAQAQSGDTVQVHYKGTLTDGTEFDSSKGRTPLEFTLGSGQVIKGFDDGITGMEVGDSKTIHIPVEQAYGPANEQMVFKLDRSDIPDEIPLEVGMTLNMHEDGNPQPVPVIVRALSDDSVTLDANHPLAGQDLVFDIELVGIKQTGIPVTPVPPI</sequence>
<evidence type="ECO:0000259" key="11">
    <source>
        <dbReference type="PROSITE" id="PS50059"/>
    </source>
</evidence>
<dbReference type="GO" id="GO:0003755">
    <property type="term" value="F:peptidyl-prolyl cis-trans isomerase activity"/>
    <property type="evidence" value="ECO:0007669"/>
    <property type="project" value="UniProtKB-UniRule"/>
</dbReference>
<evidence type="ECO:0000256" key="2">
    <source>
        <dbReference type="ARBA" id="ARBA00004496"/>
    </source>
</evidence>
<evidence type="ECO:0000256" key="8">
    <source>
        <dbReference type="ARBA" id="ARBA00037071"/>
    </source>
</evidence>
<keyword evidence="5 9" id="KW-0697">Rotamase</keyword>
<organism evidence="12 13">
    <name type="scientific">Fibrella rubiginis</name>
    <dbReference type="NCBI Taxonomy" id="2817060"/>
    <lineage>
        <taxon>Bacteria</taxon>
        <taxon>Pseudomonadati</taxon>
        <taxon>Bacteroidota</taxon>
        <taxon>Cytophagia</taxon>
        <taxon>Cytophagales</taxon>
        <taxon>Spirosomataceae</taxon>
        <taxon>Fibrella</taxon>
    </lineage>
</organism>
<keyword evidence="4" id="KW-0963">Cytoplasm</keyword>
<evidence type="ECO:0000256" key="7">
    <source>
        <dbReference type="ARBA" id="ARBA00023235"/>
    </source>
</evidence>
<comment type="function">
    <text evidence="8">Also involved in hydrogenase metallocenter assembly, probably by participating in the nickel insertion step. This function in hydrogenase biosynthesis requires chaperone activity and the presence of the metal-binding domain, but not PPIase activity.</text>
</comment>
<reference evidence="12" key="1">
    <citation type="submission" date="2021-03" db="EMBL/GenBank/DDBJ databases">
        <title>Fibrella sp. HMF5335 genome sequencing and assembly.</title>
        <authorList>
            <person name="Kang H."/>
            <person name="Kim H."/>
            <person name="Bae S."/>
            <person name="Joh K."/>
        </authorList>
    </citation>
    <scope>NUCLEOTIDE SEQUENCE</scope>
    <source>
        <strain evidence="12">HMF5335</strain>
    </source>
</reference>
<keyword evidence="13" id="KW-1185">Reference proteome</keyword>
<evidence type="ECO:0000256" key="3">
    <source>
        <dbReference type="ARBA" id="ARBA00006577"/>
    </source>
</evidence>
<dbReference type="PANTHER" id="PTHR47861:SF3">
    <property type="entry name" value="FKBP-TYPE PEPTIDYL-PROLYL CIS-TRANS ISOMERASE SLYD"/>
    <property type="match status" value="1"/>
</dbReference>
<evidence type="ECO:0000256" key="4">
    <source>
        <dbReference type="ARBA" id="ARBA00022490"/>
    </source>
</evidence>
<dbReference type="Gene3D" id="3.10.50.40">
    <property type="match status" value="1"/>
</dbReference>
<protein>
    <recommendedName>
        <fullName evidence="10">Peptidyl-prolyl cis-trans isomerase</fullName>
        <ecNumber evidence="10">5.2.1.8</ecNumber>
    </recommendedName>
</protein>
<comment type="caution">
    <text evidence="12">The sequence shown here is derived from an EMBL/GenBank/DDBJ whole genome shotgun (WGS) entry which is preliminary data.</text>
</comment>
<dbReference type="AlphaFoldDB" id="A0A939K5U6"/>
<dbReference type="GO" id="GO:0005737">
    <property type="term" value="C:cytoplasm"/>
    <property type="evidence" value="ECO:0007669"/>
    <property type="project" value="UniProtKB-SubCell"/>
</dbReference>
<keyword evidence="7 9" id="KW-0413">Isomerase</keyword>
<dbReference type="PROSITE" id="PS50059">
    <property type="entry name" value="FKBP_PPIASE"/>
    <property type="match status" value="1"/>
</dbReference>
<evidence type="ECO:0000313" key="13">
    <source>
        <dbReference type="Proteomes" id="UP000664034"/>
    </source>
</evidence>
<evidence type="ECO:0000256" key="5">
    <source>
        <dbReference type="ARBA" id="ARBA00023110"/>
    </source>
</evidence>
<dbReference type="Pfam" id="PF00254">
    <property type="entry name" value="FKBP_C"/>
    <property type="match status" value="1"/>
</dbReference>
<feature type="domain" description="PPIase FKBP-type" evidence="11">
    <location>
        <begin position="7"/>
        <end position="101"/>
    </location>
</feature>
<dbReference type="GO" id="GO:0042026">
    <property type="term" value="P:protein refolding"/>
    <property type="evidence" value="ECO:0007669"/>
    <property type="project" value="UniProtKB-ARBA"/>
</dbReference>
<evidence type="ECO:0000313" key="12">
    <source>
        <dbReference type="EMBL" id="MBO0936835.1"/>
    </source>
</evidence>
<dbReference type="Proteomes" id="UP000664034">
    <property type="component" value="Unassembled WGS sequence"/>
</dbReference>
<name>A0A939K5U6_9BACT</name>
<comment type="subcellular location">
    <subcellularLocation>
        <location evidence="2">Cytoplasm</location>
    </subcellularLocation>
</comment>
<keyword evidence="6" id="KW-0143">Chaperone</keyword>
<evidence type="ECO:0000256" key="10">
    <source>
        <dbReference type="RuleBase" id="RU003915"/>
    </source>
</evidence>
<dbReference type="InterPro" id="IPR001179">
    <property type="entry name" value="PPIase_FKBP_dom"/>
</dbReference>
<dbReference type="EC" id="5.2.1.8" evidence="10"/>
<accession>A0A939K5U6</accession>
<evidence type="ECO:0000256" key="9">
    <source>
        <dbReference type="PROSITE-ProRule" id="PRU00277"/>
    </source>
</evidence>
<evidence type="ECO:0000256" key="1">
    <source>
        <dbReference type="ARBA" id="ARBA00000971"/>
    </source>
</evidence>
<comment type="catalytic activity">
    <reaction evidence="1 9 10">
        <text>[protein]-peptidylproline (omega=180) = [protein]-peptidylproline (omega=0)</text>
        <dbReference type="Rhea" id="RHEA:16237"/>
        <dbReference type="Rhea" id="RHEA-COMP:10747"/>
        <dbReference type="Rhea" id="RHEA-COMP:10748"/>
        <dbReference type="ChEBI" id="CHEBI:83833"/>
        <dbReference type="ChEBI" id="CHEBI:83834"/>
        <dbReference type="EC" id="5.2.1.8"/>
    </reaction>
</comment>
<dbReference type="EMBL" id="JAFMYV010000004">
    <property type="protein sequence ID" value="MBO0936835.1"/>
    <property type="molecule type" value="Genomic_DNA"/>
</dbReference>
<dbReference type="PANTHER" id="PTHR47861">
    <property type="entry name" value="FKBP-TYPE PEPTIDYL-PROLYL CIS-TRANS ISOMERASE SLYD"/>
    <property type="match status" value="1"/>
</dbReference>
<gene>
    <name evidence="12" type="ORF">J2I47_09795</name>
</gene>
<proteinExistence type="inferred from homology"/>
<dbReference type="SUPFAM" id="SSF54534">
    <property type="entry name" value="FKBP-like"/>
    <property type="match status" value="1"/>
</dbReference>
<dbReference type="InterPro" id="IPR046357">
    <property type="entry name" value="PPIase_dom_sf"/>
</dbReference>
<dbReference type="RefSeq" id="WP_207364393.1">
    <property type="nucleotide sequence ID" value="NZ_JAFMYV010000004.1"/>
</dbReference>